<reference evidence="2 3" key="1">
    <citation type="submission" date="2018-04" db="EMBL/GenBank/DDBJ databases">
        <title>The genome of golden apple snail Pomacea canaliculata provides insight into stress tolerance and invasive adaptation.</title>
        <authorList>
            <person name="Liu C."/>
            <person name="Liu B."/>
            <person name="Ren Y."/>
            <person name="Zhang Y."/>
            <person name="Wang H."/>
            <person name="Li S."/>
            <person name="Jiang F."/>
            <person name="Yin L."/>
            <person name="Zhang G."/>
            <person name="Qian W."/>
            <person name="Fan W."/>
        </authorList>
    </citation>
    <scope>NUCLEOTIDE SEQUENCE [LARGE SCALE GENOMIC DNA]</scope>
    <source>
        <strain evidence="2">SZHN2017</strain>
        <tissue evidence="2">Muscle</tissue>
    </source>
</reference>
<dbReference type="Proteomes" id="UP000245119">
    <property type="component" value="Linkage Group LG13"/>
</dbReference>
<feature type="compositionally biased region" description="Polar residues" evidence="1">
    <location>
        <begin position="73"/>
        <end position="85"/>
    </location>
</feature>
<sequence length="166" mass="19004">MENETENETVNKRKCIGKRSRISSSSEEDDECKKSQTTPKSSSRQNIKRHSARIEEKRKKVFHMPKRDKMWNAISSTTCKSSEISQLKPRKLINDFMKGTNRYNYDPLETGSEDSSDEESDSESSSETTSKKESKPGHHFELKGHRVKGEATHQGTSETSDSDTRR</sequence>
<comment type="caution">
    <text evidence="2">The sequence shown here is derived from an EMBL/GenBank/DDBJ whole genome shotgun (WGS) entry which is preliminary data.</text>
</comment>
<dbReference type="AlphaFoldDB" id="A0A2T7NEL2"/>
<name>A0A2T7NEL2_POMCA</name>
<dbReference type="OrthoDB" id="10072364at2759"/>
<protein>
    <submittedName>
        <fullName evidence="2">Uncharacterized protein</fullName>
    </submittedName>
</protein>
<feature type="compositionally biased region" description="Basic residues" evidence="1">
    <location>
        <begin position="12"/>
        <end position="21"/>
    </location>
</feature>
<gene>
    <name evidence="2" type="ORF">C0Q70_20109</name>
</gene>
<evidence type="ECO:0000256" key="1">
    <source>
        <dbReference type="SAM" id="MobiDB-lite"/>
    </source>
</evidence>
<feature type="region of interest" description="Disordered" evidence="1">
    <location>
        <begin position="1"/>
        <end position="166"/>
    </location>
</feature>
<evidence type="ECO:0000313" key="3">
    <source>
        <dbReference type="Proteomes" id="UP000245119"/>
    </source>
</evidence>
<keyword evidence="3" id="KW-1185">Reference proteome</keyword>
<feature type="compositionally biased region" description="Acidic residues" evidence="1">
    <location>
        <begin position="111"/>
        <end position="124"/>
    </location>
</feature>
<accession>A0A2T7NEL2</accession>
<evidence type="ECO:0000313" key="2">
    <source>
        <dbReference type="EMBL" id="PVD19619.1"/>
    </source>
</evidence>
<proteinExistence type="predicted"/>
<feature type="compositionally biased region" description="Polar residues" evidence="1">
    <location>
        <begin position="36"/>
        <end position="45"/>
    </location>
</feature>
<dbReference type="EMBL" id="PZQS01000013">
    <property type="protein sequence ID" value="PVD19619.1"/>
    <property type="molecule type" value="Genomic_DNA"/>
</dbReference>
<feature type="compositionally biased region" description="Basic and acidic residues" evidence="1">
    <location>
        <begin position="129"/>
        <end position="151"/>
    </location>
</feature>
<organism evidence="2 3">
    <name type="scientific">Pomacea canaliculata</name>
    <name type="common">Golden apple snail</name>
    <dbReference type="NCBI Taxonomy" id="400727"/>
    <lineage>
        <taxon>Eukaryota</taxon>
        <taxon>Metazoa</taxon>
        <taxon>Spiralia</taxon>
        <taxon>Lophotrochozoa</taxon>
        <taxon>Mollusca</taxon>
        <taxon>Gastropoda</taxon>
        <taxon>Caenogastropoda</taxon>
        <taxon>Architaenioglossa</taxon>
        <taxon>Ampullarioidea</taxon>
        <taxon>Ampullariidae</taxon>
        <taxon>Pomacea</taxon>
    </lineage>
</organism>